<name>A0A6M1SEY3_9HYPH</name>
<reference evidence="3 4" key="1">
    <citation type="submission" date="2020-02" db="EMBL/GenBank/DDBJ databases">
        <title>Genome sequence of the type strain CCBAU10050 of Rhizobium daejeonense.</title>
        <authorList>
            <person name="Gao J."/>
            <person name="Sun J."/>
        </authorList>
    </citation>
    <scope>NUCLEOTIDE SEQUENCE [LARGE SCALE GENOMIC DNA]</scope>
    <source>
        <strain evidence="3 4">CCBAU10050</strain>
    </source>
</reference>
<dbReference type="Gene3D" id="3.90.960.10">
    <property type="entry name" value="YbaK/aminoacyl-tRNA synthetase-associated domain"/>
    <property type="match status" value="1"/>
</dbReference>
<dbReference type="Pfam" id="PF04073">
    <property type="entry name" value="tRNA_edit"/>
    <property type="match status" value="1"/>
</dbReference>
<dbReference type="SUPFAM" id="SSF55826">
    <property type="entry name" value="YbaK/ProRS associated domain"/>
    <property type="match status" value="1"/>
</dbReference>
<keyword evidence="3" id="KW-0030">Aminoacyl-tRNA synthetase</keyword>
<dbReference type="RefSeq" id="WP_163902251.1">
    <property type="nucleotide sequence ID" value="NZ_CP048427.1"/>
</dbReference>
<evidence type="ECO:0000313" key="4">
    <source>
        <dbReference type="Proteomes" id="UP000477849"/>
    </source>
</evidence>
<evidence type="ECO:0000313" key="3">
    <source>
        <dbReference type="EMBL" id="NGO65296.1"/>
    </source>
</evidence>
<dbReference type="InterPro" id="IPR007214">
    <property type="entry name" value="YbaK/aa-tRNA-synth-assoc-dom"/>
</dbReference>
<gene>
    <name evidence="3" type="ORF">G6N76_16615</name>
</gene>
<proteinExistence type="inferred from homology"/>
<dbReference type="EMBL" id="JAAKZH010000005">
    <property type="protein sequence ID" value="NGO65296.1"/>
    <property type="molecule type" value="Genomic_DNA"/>
</dbReference>
<feature type="domain" description="YbaK/aminoacyl-tRNA synthetase-associated" evidence="2">
    <location>
        <begin position="32"/>
        <end position="158"/>
    </location>
</feature>
<dbReference type="InterPro" id="IPR036754">
    <property type="entry name" value="YbaK/aa-tRNA-synt-asso_dom_sf"/>
</dbReference>
<organism evidence="3 4">
    <name type="scientific">Rhizobium daejeonense</name>
    <dbReference type="NCBI Taxonomy" id="240521"/>
    <lineage>
        <taxon>Bacteria</taxon>
        <taxon>Pseudomonadati</taxon>
        <taxon>Pseudomonadota</taxon>
        <taxon>Alphaproteobacteria</taxon>
        <taxon>Hyphomicrobiales</taxon>
        <taxon>Rhizobiaceae</taxon>
        <taxon>Rhizobium/Agrobacterium group</taxon>
        <taxon>Rhizobium</taxon>
    </lineage>
</organism>
<evidence type="ECO:0000256" key="1">
    <source>
        <dbReference type="ARBA" id="ARBA00010201"/>
    </source>
</evidence>
<comment type="caution">
    <text evidence="3">The sequence shown here is derived from an EMBL/GenBank/DDBJ whole genome shotgun (WGS) entry which is preliminary data.</text>
</comment>
<accession>A0A6M1SEY3</accession>
<dbReference type="FunFam" id="3.90.960.10:FF:000005">
    <property type="entry name" value="Putative prolyl-tRNA synthetase"/>
    <property type="match status" value="1"/>
</dbReference>
<dbReference type="PANTHER" id="PTHR31423">
    <property type="entry name" value="YBAK DOMAIN-CONTAINING PROTEIN"/>
    <property type="match status" value="1"/>
</dbReference>
<dbReference type="AlphaFoldDB" id="A0A6M1SEY3"/>
<dbReference type="GO" id="GO:0004812">
    <property type="term" value="F:aminoacyl-tRNA ligase activity"/>
    <property type="evidence" value="ECO:0007669"/>
    <property type="project" value="UniProtKB-KW"/>
</dbReference>
<comment type="similarity">
    <text evidence="1">Belongs to the PRORSD1 family.</text>
</comment>
<dbReference type="Proteomes" id="UP000477849">
    <property type="component" value="Unassembled WGS sequence"/>
</dbReference>
<protein>
    <submittedName>
        <fullName evidence="3">Prolyl-tRNA synthetase associated domain-containing protein</fullName>
    </submittedName>
</protein>
<evidence type="ECO:0000259" key="2">
    <source>
        <dbReference type="Pfam" id="PF04073"/>
    </source>
</evidence>
<dbReference type="InterPro" id="IPR040285">
    <property type="entry name" value="ProX/PRXD1"/>
</dbReference>
<keyword evidence="4" id="KW-1185">Reference proteome</keyword>
<dbReference type="PANTHER" id="PTHR31423:SF3">
    <property type="entry name" value="PROLYL-TRNA SYNTHETASE ASSOCIATED DOMAIN-CONTAINING PROTEIN 1-RELATED"/>
    <property type="match status" value="1"/>
</dbReference>
<dbReference type="CDD" id="cd04335">
    <property type="entry name" value="PrdX_deacylase"/>
    <property type="match status" value="1"/>
</dbReference>
<sequence length="173" mass="19009">MTTDPETTAPKTADDLFRFLDELKIEHKTARHEPVFTVAESVSLRDEIPGGHTKNLFVKDKKDRFFLLTVEENAVVDLKTVHTLIGAASKVSFGKPEKLMEYLGVIPGSVTVFGAINDTGHNVTFVLDADLMEHDIINGHPLSNDATTSIGRDDLIRFLEATGHTPLVLKVTA</sequence>
<dbReference type="GO" id="GO:0002161">
    <property type="term" value="F:aminoacyl-tRNA deacylase activity"/>
    <property type="evidence" value="ECO:0007669"/>
    <property type="project" value="InterPro"/>
</dbReference>
<keyword evidence="3" id="KW-0436">Ligase</keyword>